<dbReference type="PRINTS" id="PR00081">
    <property type="entry name" value="GDHRDH"/>
</dbReference>
<evidence type="ECO:0000313" key="5">
    <source>
        <dbReference type="EMBL" id="TKI08882.1"/>
    </source>
</evidence>
<dbReference type="PROSITE" id="PS00061">
    <property type="entry name" value="ADH_SHORT"/>
    <property type="match status" value="1"/>
</dbReference>
<dbReference type="SMART" id="SM00822">
    <property type="entry name" value="PKS_KR"/>
    <property type="match status" value="1"/>
</dbReference>
<feature type="domain" description="Ketoreductase" evidence="4">
    <location>
        <begin position="15"/>
        <end position="203"/>
    </location>
</feature>
<dbReference type="CDD" id="cd05233">
    <property type="entry name" value="SDR_c"/>
    <property type="match status" value="1"/>
</dbReference>
<gene>
    <name evidence="5" type="ORF">FCN80_02200</name>
</gene>
<dbReference type="InterPro" id="IPR002347">
    <property type="entry name" value="SDR_fam"/>
</dbReference>
<evidence type="ECO:0000259" key="4">
    <source>
        <dbReference type="SMART" id="SM00822"/>
    </source>
</evidence>
<reference evidence="5 6" key="1">
    <citation type="submission" date="2019-04" db="EMBL/GenBank/DDBJ databases">
        <authorList>
            <person name="Li M."/>
            <person name="Gao C."/>
        </authorList>
    </citation>
    <scope>NUCLEOTIDE SEQUENCE [LARGE SCALE GENOMIC DNA]</scope>
    <source>
        <strain evidence="5 6">BGMRC 2031</strain>
    </source>
</reference>
<dbReference type="InterPro" id="IPR036291">
    <property type="entry name" value="NAD(P)-bd_dom_sf"/>
</dbReference>
<dbReference type="RefSeq" id="WP_136988243.1">
    <property type="nucleotide sequence ID" value="NZ_SZPQ01000001.1"/>
</dbReference>
<dbReference type="PANTHER" id="PTHR43180:SF66">
    <property type="entry name" value="SHORT-CHAIN DEHYDROGENASE_REDUCTASE FAMILY PROTEIN"/>
    <property type="match status" value="1"/>
</dbReference>
<evidence type="ECO:0000256" key="2">
    <source>
        <dbReference type="ARBA" id="ARBA00023002"/>
    </source>
</evidence>
<comment type="caution">
    <text evidence="5">The sequence shown here is derived from an EMBL/GenBank/DDBJ whole genome shotgun (WGS) entry which is preliminary data.</text>
</comment>
<evidence type="ECO:0000256" key="3">
    <source>
        <dbReference type="RuleBase" id="RU000363"/>
    </source>
</evidence>
<accession>A0ABY2SRS4</accession>
<dbReference type="Pfam" id="PF00106">
    <property type="entry name" value="adh_short"/>
    <property type="match status" value="1"/>
</dbReference>
<dbReference type="EMBL" id="SZPQ01000001">
    <property type="protein sequence ID" value="TKI08882.1"/>
    <property type="molecule type" value="Genomic_DNA"/>
</dbReference>
<comment type="similarity">
    <text evidence="1 3">Belongs to the short-chain dehydrogenases/reductases (SDR) family.</text>
</comment>
<evidence type="ECO:0000256" key="1">
    <source>
        <dbReference type="ARBA" id="ARBA00006484"/>
    </source>
</evidence>
<organism evidence="5 6">
    <name type="scientific">Martelella alba</name>
    <dbReference type="NCBI Taxonomy" id="2590451"/>
    <lineage>
        <taxon>Bacteria</taxon>
        <taxon>Pseudomonadati</taxon>
        <taxon>Pseudomonadota</taxon>
        <taxon>Alphaproteobacteria</taxon>
        <taxon>Hyphomicrobiales</taxon>
        <taxon>Aurantimonadaceae</taxon>
        <taxon>Martelella</taxon>
    </lineage>
</organism>
<dbReference type="Proteomes" id="UP000305202">
    <property type="component" value="Unassembled WGS sequence"/>
</dbReference>
<protein>
    <submittedName>
        <fullName evidence="5">SDR family oxidoreductase</fullName>
    </submittedName>
</protein>
<keyword evidence="6" id="KW-1185">Reference proteome</keyword>
<dbReference type="InterPro" id="IPR020904">
    <property type="entry name" value="Sc_DH/Rdtase_CS"/>
</dbReference>
<name>A0ABY2SRS4_9HYPH</name>
<dbReference type="InterPro" id="IPR057326">
    <property type="entry name" value="KR_dom"/>
</dbReference>
<evidence type="ECO:0000313" key="6">
    <source>
        <dbReference type="Proteomes" id="UP000305202"/>
    </source>
</evidence>
<proteinExistence type="inferred from homology"/>
<keyword evidence="2" id="KW-0560">Oxidoreductase</keyword>
<dbReference type="PANTHER" id="PTHR43180">
    <property type="entry name" value="3-OXOACYL-(ACYL-CARRIER-PROTEIN) REDUCTASE (AFU_ORTHOLOGUE AFUA_6G11210)"/>
    <property type="match status" value="1"/>
</dbReference>
<dbReference type="PRINTS" id="PR00080">
    <property type="entry name" value="SDRFAMILY"/>
</dbReference>
<sequence length="215" mass="22994">MSEHVYARYGSLAGKAVIITGGATGIGAELVSAFAGQKSRVHFLDIDGESGAALAAATATTFHQCDICDITALRQVIHGVAEQEQGIDVLINNAGNDQRHAMFTVEPDYWRNRLAVNLDHQFFASQTAASLMRERRTGVILLTSSTTFMKGRPGLVGYTTAKAAIIGLNRTLARELGVFGIRVNCIVPGAISTPRQEALWLTPEAKAAIAKDSRP</sequence>
<dbReference type="Gene3D" id="3.40.50.720">
    <property type="entry name" value="NAD(P)-binding Rossmann-like Domain"/>
    <property type="match status" value="1"/>
</dbReference>
<dbReference type="SUPFAM" id="SSF51735">
    <property type="entry name" value="NAD(P)-binding Rossmann-fold domains"/>
    <property type="match status" value="1"/>
</dbReference>